<dbReference type="OrthoDB" id="7950509at2"/>
<accession>A0A1M5PP61</accession>
<organism evidence="1 2">
    <name type="scientific">Kaistia soli DSM 19436</name>
    <dbReference type="NCBI Taxonomy" id="1122133"/>
    <lineage>
        <taxon>Bacteria</taxon>
        <taxon>Pseudomonadati</taxon>
        <taxon>Pseudomonadota</taxon>
        <taxon>Alphaproteobacteria</taxon>
        <taxon>Hyphomicrobiales</taxon>
        <taxon>Kaistiaceae</taxon>
        <taxon>Kaistia</taxon>
    </lineage>
</organism>
<dbReference type="AlphaFoldDB" id="A0A1M5PP61"/>
<reference evidence="1 2" key="1">
    <citation type="submission" date="2016-11" db="EMBL/GenBank/DDBJ databases">
        <authorList>
            <person name="Jaros S."/>
            <person name="Januszkiewicz K."/>
            <person name="Wedrychowicz H."/>
        </authorList>
    </citation>
    <scope>NUCLEOTIDE SEQUENCE [LARGE SCALE GENOMIC DNA]</scope>
    <source>
        <strain evidence="1 2">DSM 19436</strain>
    </source>
</reference>
<dbReference type="RefSeq" id="WP_139251619.1">
    <property type="nucleotide sequence ID" value="NZ_FQUP01000012.1"/>
</dbReference>
<gene>
    <name evidence="1" type="ORF">SAMN02745157_0198</name>
</gene>
<evidence type="ECO:0000313" key="2">
    <source>
        <dbReference type="Proteomes" id="UP000184485"/>
    </source>
</evidence>
<dbReference type="Proteomes" id="UP000184485">
    <property type="component" value="Unassembled WGS sequence"/>
</dbReference>
<evidence type="ECO:0000313" key="1">
    <source>
        <dbReference type="EMBL" id="SHH03481.1"/>
    </source>
</evidence>
<dbReference type="STRING" id="1122133.SAMN02745157_0198"/>
<protein>
    <submittedName>
        <fullName evidence="1">Uncharacterized protein</fullName>
    </submittedName>
</protein>
<sequence length="138" mass="14798">MPTQMLLPDERALQIKALATARGITSIDVIGHLINAAIERGELEDTLPGWLIAREGDEVVFAVGESETTRYPLQVARVFAERIRAVMSGELPSLLDLDDDYLITRAGTGFKIGNSTASKPVAPSVAVDIARLLNKAAA</sequence>
<name>A0A1M5PP61_9HYPH</name>
<dbReference type="EMBL" id="FQUP01000012">
    <property type="protein sequence ID" value="SHH03481.1"/>
    <property type="molecule type" value="Genomic_DNA"/>
</dbReference>
<keyword evidence="2" id="KW-1185">Reference proteome</keyword>
<proteinExistence type="predicted"/>